<dbReference type="EMBL" id="DWWB01000014">
    <property type="protein sequence ID" value="HJC65749.1"/>
    <property type="molecule type" value="Genomic_DNA"/>
</dbReference>
<evidence type="ECO:0000313" key="2">
    <source>
        <dbReference type="Proteomes" id="UP000823863"/>
    </source>
</evidence>
<keyword evidence="1" id="KW-0255">Endonuclease</keyword>
<gene>
    <name evidence="1" type="ORF">H9931_03380</name>
</gene>
<sequence length="704" mass="81760">MKITNPGQIFNLMDTNGRRNDVVNALQGYLTILDQVQNEKKMTWAALPQSLAQYVFYQQALRMFPEVFRQHGPYDKLRKILKDYPDFEEALRREDGDWISRNQEQYAGLIRRFDNGIEDRARHYTSTLVKLGFADEERRISPAGRLLLNPDQLRRDPLENMLPIDNVNLIYLRQLLKLRIFAEDRYYAPFQLALFALLKRGRVTENEFLELVQGLGPCSDFRDLEDYVLNYQEGQIAERFKIEIPAGVKGAAPMTREIFQAHFKNRKSSGSVEIYWEYYCRLRRYAEKPEEGSLDHLLTFYEANKAMLNKAFGRGRNMFALRTGERPLPEKFSKQYERMLGDNLNEVFYRQFMLSKKLDQIREYSDTTKRIFKATGLIRFDHGFAELAYGELCACIFEESRVRERISGSTVEEVWRGVKGAEGYEDGEDSCFCSVTSLCEIFGYRQEDQEQIKAEIQAEFSGAAMEDISRMMARRRREEFAAFIESVYPKERVRELLEMFEDRTKDKQIKELVSPDATVPTIYEYLVGIAWYYFSGKKIDLLGSYNLTLSANFEPLIHAGGGQGDIVIYEDTRVVMLEATLMNQNSQKRGEWEPVLRHSINLKAKEEAEGTGREVTTFFIADCFDANTINIWKAVASVPLQSSVDPDRFTEHVVIMPVNTRELCALTEQSDHYGEIISRVHQLFEGEGKAFDMGWRDKFMDAIV</sequence>
<dbReference type="InterPro" id="IPR018573">
    <property type="entry name" value="Restrct_endonuc_II_AlwI"/>
</dbReference>
<dbReference type="GO" id="GO:0004519">
    <property type="term" value="F:endonuclease activity"/>
    <property type="evidence" value="ECO:0007669"/>
    <property type="project" value="UniProtKB-KW"/>
</dbReference>
<dbReference type="EC" id="3.1.21.-" evidence="1"/>
<name>A0A9D2PSR9_9FIRM</name>
<dbReference type="Gene3D" id="3.40.91.50">
    <property type="match status" value="1"/>
</dbReference>
<comment type="caution">
    <text evidence="1">The sequence shown here is derived from an EMBL/GenBank/DDBJ whole genome shotgun (WGS) entry which is preliminary data.</text>
</comment>
<protein>
    <submittedName>
        <fullName evidence="1">AlwI family type II restriction endonuclease</fullName>
        <ecNumber evidence="1">3.1.21.-</ecNumber>
    </submittedName>
</protein>
<dbReference type="Proteomes" id="UP000823863">
    <property type="component" value="Unassembled WGS sequence"/>
</dbReference>
<proteinExistence type="predicted"/>
<evidence type="ECO:0000313" key="1">
    <source>
        <dbReference type="EMBL" id="HJC65749.1"/>
    </source>
</evidence>
<dbReference type="Pfam" id="PF09491">
    <property type="entry name" value="RE_AlwI"/>
    <property type="match status" value="1"/>
</dbReference>
<reference evidence="1" key="1">
    <citation type="journal article" date="2021" name="PeerJ">
        <title>Extensive microbial diversity within the chicken gut microbiome revealed by metagenomics and culture.</title>
        <authorList>
            <person name="Gilroy R."/>
            <person name="Ravi A."/>
            <person name="Getino M."/>
            <person name="Pursley I."/>
            <person name="Horton D.L."/>
            <person name="Alikhan N.F."/>
            <person name="Baker D."/>
            <person name="Gharbi K."/>
            <person name="Hall N."/>
            <person name="Watson M."/>
            <person name="Adriaenssens E.M."/>
            <person name="Foster-Nyarko E."/>
            <person name="Jarju S."/>
            <person name="Secka A."/>
            <person name="Antonio M."/>
            <person name="Oren A."/>
            <person name="Chaudhuri R.R."/>
            <person name="La Ragione R."/>
            <person name="Hildebrand F."/>
            <person name="Pallen M.J."/>
        </authorList>
    </citation>
    <scope>NUCLEOTIDE SEQUENCE</scope>
    <source>
        <strain evidence="1">CHK198-12963</strain>
    </source>
</reference>
<keyword evidence="1" id="KW-0540">Nuclease</keyword>
<reference evidence="1" key="2">
    <citation type="submission" date="2021-04" db="EMBL/GenBank/DDBJ databases">
        <authorList>
            <person name="Gilroy R."/>
        </authorList>
    </citation>
    <scope>NUCLEOTIDE SEQUENCE</scope>
    <source>
        <strain evidence="1">CHK198-12963</strain>
    </source>
</reference>
<organism evidence="1 2">
    <name type="scientific">Candidatus Enterocloster excrementigallinarum</name>
    <dbReference type="NCBI Taxonomy" id="2838558"/>
    <lineage>
        <taxon>Bacteria</taxon>
        <taxon>Bacillati</taxon>
        <taxon>Bacillota</taxon>
        <taxon>Clostridia</taxon>
        <taxon>Lachnospirales</taxon>
        <taxon>Lachnospiraceae</taxon>
        <taxon>Enterocloster</taxon>
    </lineage>
</organism>
<dbReference type="GO" id="GO:0016787">
    <property type="term" value="F:hydrolase activity"/>
    <property type="evidence" value="ECO:0007669"/>
    <property type="project" value="UniProtKB-KW"/>
</dbReference>
<keyword evidence="1" id="KW-0378">Hydrolase</keyword>
<dbReference type="AlphaFoldDB" id="A0A9D2PSR9"/>
<accession>A0A9D2PSR9</accession>